<organism evidence="1">
    <name type="scientific">bioreactor metagenome</name>
    <dbReference type="NCBI Taxonomy" id="1076179"/>
    <lineage>
        <taxon>unclassified sequences</taxon>
        <taxon>metagenomes</taxon>
        <taxon>ecological metagenomes</taxon>
    </lineage>
</organism>
<reference evidence="1" key="1">
    <citation type="submission" date="2019-08" db="EMBL/GenBank/DDBJ databases">
        <authorList>
            <person name="Kucharzyk K."/>
            <person name="Murdoch R.W."/>
            <person name="Higgins S."/>
            <person name="Loffler F."/>
        </authorList>
    </citation>
    <scope>NUCLEOTIDE SEQUENCE</scope>
</reference>
<dbReference type="InterPro" id="IPR036188">
    <property type="entry name" value="FAD/NAD-bd_sf"/>
</dbReference>
<dbReference type="Gene3D" id="3.50.50.60">
    <property type="entry name" value="FAD/NAD(P)-binding domain"/>
    <property type="match status" value="1"/>
</dbReference>
<sequence>MLGKEGANLDMLIDRRKYKGFSAVYGQQLAETGQIIGCASPLNDATETAKNLKVSSREFLEVVTEMFSSWLPRLSGVGFQAVWSGYYVEPRYIVDPALGLFAGMRGHGFMLSQYLAKLYVDSLMGKEVPQYFNDLRLNGPGLSEQAFK</sequence>
<accession>A0A645H9R8</accession>
<evidence type="ECO:0000313" key="1">
    <source>
        <dbReference type="EMBL" id="MPN35757.1"/>
    </source>
</evidence>
<evidence type="ECO:0008006" key="2">
    <source>
        <dbReference type="Google" id="ProtNLM"/>
    </source>
</evidence>
<dbReference type="EMBL" id="VSSQ01089556">
    <property type="protein sequence ID" value="MPN35757.1"/>
    <property type="molecule type" value="Genomic_DNA"/>
</dbReference>
<name>A0A645H9R8_9ZZZZ</name>
<dbReference type="Gene3D" id="3.30.9.10">
    <property type="entry name" value="D-Amino Acid Oxidase, subunit A, domain 2"/>
    <property type="match status" value="1"/>
</dbReference>
<comment type="caution">
    <text evidence="1">The sequence shown here is derived from an EMBL/GenBank/DDBJ whole genome shotgun (WGS) entry which is preliminary data.</text>
</comment>
<dbReference type="AlphaFoldDB" id="A0A645H9R8"/>
<gene>
    <name evidence="1" type="ORF">SDC9_183256</name>
</gene>
<proteinExistence type="predicted"/>
<protein>
    <recommendedName>
        <fullName evidence="2">FAD dependent oxidoreductase domain-containing protein</fullName>
    </recommendedName>
</protein>